<dbReference type="AlphaFoldDB" id="A0A3Q2Y0H2"/>
<dbReference type="CDD" id="cd20323">
    <property type="entry name" value="FXYD_FXYD5"/>
    <property type="match status" value="1"/>
</dbReference>
<feature type="compositionally biased region" description="Low complexity" evidence="8">
    <location>
        <begin position="102"/>
        <end position="116"/>
    </location>
</feature>
<keyword evidence="7" id="KW-1133">Transmembrane helix</keyword>
<dbReference type="GO" id="GO:0043269">
    <property type="term" value="P:regulation of monoatomic ion transport"/>
    <property type="evidence" value="ECO:0007669"/>
    <property type="project" value="InterPro"/>
</dbReference>
<protein>
    <recommendedName>
        <fullName evidence="7">FXYD domain-containing ion transport regulator</fullName>
    </recommendedName>
</protein>
<reference evidence="9" key="1">
    <citation type="submission" date="2025-08" db="UniProtKB">
        <authorList>
            <consortium name="Ensembl"/>
        </authorList>
    </citation>
    <scope>IDENTIFICATION</scope>
</reference>
<dbReference type="GO" id="GO:0099106">
    <property type="term" value="F:ion channel regulator activity"/>
    <property type="evidence" value="ECO:0007669"/>
    <property type="project" value="InterPro"/>
</dbReference>
<evidence type="ECO:0000256" key="4">
    <source>
        <dbReference type="ARBA" id="ARBA00022692"/>
    </source>
</evidence>
<evidence type="ECO:0000256" key="2">
    <source>
        <dbReference type="ARBA" id="ARBA00005948"/>
    </source>
</evidence>
<dbReference type="InterPro" id="IPR000272">
    <property type="entry name" value="Ion-transport_regulator_FXYD"/>
</dbReference>
<dbReference type="GO" id="GO:0006811">
    <property type="term" value="P:monoatomic ion transport"/>
    <property type="evidence" value="ECO:0007669"/>
    <property type="project" value="UniProtKB-KW"/>
</dbReference>
<feature type="region of interest" description="Disordered" evidence="8">
    <location>
        <begin position="81"/>
        <end position="123"/>
    </location>
</feature>
<evidence type="ECO:0000256" key="7">
    <source>
        <dbReference type="RuleBase" id="RU364131"/>
    </source>
</evidence>
<dbReference type="GeneTree" id="ENSGT00530000068431"/>
<sequence>MRMKRMKLWRGLPHTMDTKIYLASLVFMLSPLLNVSKAITAEPFTPTSGKGQEPTSIVDPLVINVNQSIIISSSINISTTKTETSTPTVSSEGTTERLSELTSTPAAATSSSPATPNKTTKNETYQELAWDPTWDQAFTYDYWSLQVTGLSIAGLLFLLGLMVFGCGKVCRLPKCRKRSSK</sequence>
<feature type="transmembrane region" description="Helical" evidence="7">
    <location>
        <begin position="150"/>
        <end position="170"/>
    </location>
</feature>
<comment type="similarity">
    <text evidence="2 7">Belongs to the FXYD family.</text>
</comment>
<reference evidence="9" key="2">
    <citation type="submission" date="2025-09" db="UniProtKB">
        <authorList>
            <consortium name="Ensembl"/>
        </authorList>
    </citation>
    <scope>IDENTIFICATION</scope>
</reference>
<dbReference type="OMA" id="FMMLRVS"/>
<keyword evidence="5 7" id="KW-0406">Ion transport</keyword>
<accession>A0A3Q2Y0H2</accession>
<evidence type="ECO:0000313" key="9">
    <source>
        <dbReference type="Ensembl" id="ENSHCOP00000010287.1"/>
    </source>
</evidence>
<proteinExistence type="inferred from homology"/>
<evidence type="ECO:0000256" key="3">
    <source>
        <dbReference type="ARBA" id="ARBA00022448"/>
    </source>
</evidence>
<keyword evidence="10" id="KW-1185">Reference proteome</keyword>
<name>A0A3Q2Y0H2_HIPCM</name>
<dbReference type="GO" id="GO:0016020">
    <property type="term" value="C:membrane"/>
    <property type="evidence" value="ECO:0007669"/>
    <property type="project" value="UniProtKB-SubCell"/>
</dbReference>
<evidence type="ECO:0000256" key="8">
    <source>
        <dbReference type="SAM" id="MobiDB-lite"/>
    </source>
</evidence>
<dbReference type="STRING" id="109280.ENSHCOP00000010287"/>
<keyword evidence="6 7" id="KW-0472">Membrane</keyword>
<keyword evidence="3 7" id="KW-0813">Transport</keyword>
<organism evidence="9 10">
    <name type="scientific">Hippocampus comes</name>
    <name type="common">Tiger tail seahorse</name>
    <dbReference type="NCBI Taxonomy" id="109280"/>
    <lineage>
        <taxon>Eukaryota</taxon>
        <taxon>Metazoa</taxon>
        <taxon>Chordata</taxon>
        <taxon>Craniata</taxon>
        <taxon>Vertebrata</taxon>
        <taxon>Euteleostomi</taxon>
        <taxon>Actinopterygii</taxon>
        <taxon>Neopterygii</taxon>
        <taxon>Teleostei</taxon>
        <taxon>Neoteleostei</taxon>
        <taxon>Acanthomorphata</taxon>
        <taxon>Syngnathiaria</taxon>
        <taxon>Syngnathiformes</taxon>
        <taxon>Syngnathoidei</taxon>
        <taxon>Syngnathidae</taxon>
        <taxon>Hippocampus</taxon>
    </lineage>
</organism>
<evidence type="ECO:0000256" key="5">
    <source>
        <dbReference type="ARBA" id="ARBA00023065"/>
    </source>
</evidence>
<dbReference type="Ensembl" id="ENSHCOT00000016643.1">
    <property type="protein sequence ID" value="ENSHCOP00000010287.1"/>
    <property type="gene ID" value="ENSHCOG00000012854.1"/>
</dbReference>
<comment type="subcellular location">
    <subcellularLocation>
        <location evidence="1">Membrane</location>
        <topology evidence="1">Single-pass membrane protein</topology>
    </subcellularLocation>
</comment>
<dbReference type="Gene3D" id="1.20.5.780">
    <property type="entry name" value="Single helix bin"/>
    <property type="match status" value="1"/>
</dbReference>
<keyword evidence="4 7" id="KW-0812">Transmembrane</keyword>
<dbReference type="Pfam" id="PF02038">
    <property type="entry name" value="ATP1G1_PLM_MAT8"/>
    <property type="match status" value="1"/>
</dbReference>
<evidence type="ECO:0000256" key="1">
    <source>
        <dbReference type="ARBA" id="ARBA00004167"/>
    </source>
</evidence>
<evidence type="ECO:0000313" key="10">
    <source>
        <dbReference type="Proteomes" id="UP000264820"/>
    </source>
</evidence>
<evidence type="ECO:0000256" key="6">
    <source>
        <dbReference type="ARBA" id="ARBA00023136"/>
    </source>
</evidence>
<dbReference type="Proteomes" id="UP000264820">
    <property type="component" value="Unplaced"/>
</dbReference>
<feature type="compositionally biased region" description="Low complexity" evidence="8">
    <location>
        <begin position="81"/>
        <end position="93"/>
    </location>
</feature>